<evidence type="ECO:0000313" key="2">
    <source>
        <dbReference type="EMBL" id="MBK1695672.1"/>
    </source>
</evidence>
<keyword evidence="5" id="KW-1185">Reference proteome</keyword>
<dbReference type="Proteomes" id="UP000778970">
    <property type="component" value="Unassembled WGS sequence"/>
</dbReference>
<dbReference type="EMBL" id="NRRE01000006">
    <property type="protein sequence ID" value="MBK1695672.1"/>
    <property type="molecule type" value="Genomic_DNA"/>
</dbReference>
<sequence length="55" mass="6327">SRLRRGHGAKNMALVRRFAFNILRRGKDKNSLKTARKIAGWNTDYLQKILTSAAR</sequence>
<gene>
    <name evidence="1" type="ORF">CKO21_00180</name>
    <name evidence="2" type="ORF">CKO21_00230</name>
    <name evidence="3" type="ORF">CKO21_01195</name>
    <name evidence="4" type="ORF">CKO21_15775</name>
</gene>
<reference evidence="3" key="2">
    <citation type="journal article" date="2020" name="Microorganisms">
        <title>Osmotic Adaptation and Compatible Solute Biosynthesis of Phototrophic Bacteria as Revealed from Genome Analyses.</title>
        <authorList>
            <person name="Imhoff J.F."/>
            <person name="Rahn T."/>
            <person name="Kunzel S."/>
            <person name="Keller A."/>
            <person name="Neulinger S.C."/>
        </authorList>
    </citation>
    <scope>NUCLEOTIDE SEQUENCE</scope>
    <source>
        <strain evidence="3">DSM 9154</strain>
    </source>
</reference>
<dbReference type="EMBL" id="NRRE01000005">
    <property type="protein sequence ID" value="MBK1695664.1"/>
    <property type="molecule type" value="Genomic_DNA"/>
</dbReference>
<accession>A0A934UYW9</accession>
<proteinExistence type="predicted"/>
<evidence type="ECO:0000313" key="5">
    <source>
        <dbReference type="Proteomes" id="UP000778970"/>
    </source>
</evidence>
<reference evidence="3" key="1">
    <citation type="submission" date="2017-08" db="EMBL/GenBank/DDBJ databases">
        <authorList>
            <person name="Imhoff J.F."/>
            <person name="Rahn T."/>
            <person name="Kuenzel S."/>
            <person name="Neulinger S.C."/>
        </authorList>
    </citation>
    <scope>NUCLEOTIDE SEQUENCE</scope>
    <source>
        <strain evidence="3">DSM 9154</strain>
    </source>
</reference>
<organism evidence="3 5">
    <name type="scientific">Rhodovibrio salinarum</name>
    <dbReference type="NCBI Taxonomy" id="1087"/>
    <lineage>
        <taxon>Bacteria</taxon>
        <taxon>Pseudomonadati</taxon>
        <taxon>Pseudomonadota</taxon>
        <taxon>Alphaproteobacteria</taxon>
        <taxon>Rhodospirillales</taxon>
        <taxon>Rhodovibrionaceae</taxon>
        <taxon>Rhodovibrio</taxon>
    </lineage>
</organism>
<comment type="caution">
    <text evidence="3">The sequence shown here is derived from an EMBL/GenBank/DDBJ whole genome shotgun (WGS) entry which is preliminary data.</text>
</comment>
<dbReference type="AlphaFoldDB" id="A0A934UYW9"/>
<evidence type="ECO:0000313" key="3">
    <source>
        <dbReference type="EMBL" id="MBK1695861.1"/>
    </source>
</evidence>
<name>A0A934UYW9_9PROT</name>
<evidence type="ECO:0000313" key="4">
    <source>
        <dbReference type="EMBL" id="MBK1698705.1"/>
    </source>
</evidence>
<dbReference type="EMBL" id="NRRE01000029">
    <property type="protein sequence ID" value="MBK1698705.1"/>
    <property type="molecule type" value="Genomic_DNA"/>
</dbReference>
<feature type="non-terminal residue" evidence="3">
    <location>
        <position position="1"/>
    </location>
</feature>
<protein>
    <submittedName>
        <fullName evidence="3">ISAs1 family transposase</fullName>
    </submittedName>
</protein>
<dbReference type="EMBL" id="NRRE01000007">
    <property type="protein sequence ID" value="MBK1695861.1"/>
    <property type="molecule type" value="Genomic_DNA"/>
</dbReference>
<evidence type="ECO:0000313" key="1">
    <source>
        <dbReference type="EMBL" id="MBK1695664.1"/>
    </source>
</evidence>